<name>A0ACB5RCU8_9CLOT</name>
<dbReference type="Proteomes" id="UP001058074">
    <property type="component" value="Unassembled WGS sequence"/>
</dbReference>
<evidence type="ECO:0000313" key="1">
    <source>
        <dbReference type="EMBL" id="GKX67095.1"/>
    </source>
</evidence>
<dbReference type="EMBL" id="BROD01000001">
    <property type="protein sequence ID" value="GKX67095.1"/>
    <property type="molecule type" value="Genomic_DNA"/>
</dbReference>
<keyword evidence="2" id="KW-1185">Reference proteome</keyword>
<evidence type="ECO:0000313" key="2">
    <source>
        <dbReference type="Proteomes" id="UP001058074"/>
    </source>
</evidence>
<organism evidence="1 2">
    <name type="scientific">Inconstantimicrobium mannanitabidum</name>
    <dbReference type="NCBI Taxonomy" id="1604901"/>
    <lineage>
        <taxon>Bacteria</taxon>
        <taxon>Bacillati</taxon>
        <taxon>Bacillota</taxon>
        <taxon>Clostridia</taxon>
        <taxon>Eubacteriales</taxon>
        <taxon>Clostridiaceae</taxon>
        <taxon>Inconstantimicrobium</taxon>
    </lineage>
</organism>
<protein>
    <submittedName>
        <fullName evidence="1">Uncharacterized protein</fullName>
    </submittedName>
</protein>
<accession>A0ACB5RCU8</accession>
<gene>
    <name evidence="1" type="ORF">rsdtw13_23530</name>
</gene>
<comment type="caution">
    <text evidence="1">The sequence shown here is derived from an EMBL/GenBank/DDBJ whole genome shotgun (WGS) entry which is preliminary data.</text>
</comment>
<reference evidence="1" key="1">
    <citation type="journal article" date="2025" name="Int. J. Syst. Evol. Microbiol.">
        <title>Inconstantimicrobium mannanitabidum sp. nov., a novel member of the family Clostridiaceae isolated from anoxic soil under the treatment of reductive soil disinfestation.</title>
        <authorList>
            <person name="Ueki A."/>
            <person name="Tonouchi A."/>
            <person name="Honma S."/>
            <person name="Kaku N."/>
            <person name="Ueki K."/>
        </authorList>
    </citation>
    <scope>NUCLEOTIDE SEQUENCE</scope>
    <source>
        <strain evidence="1">TW13</strain>
    </source>
</reference>
<sequence length="444" mass="48945">MNGSKISKIIIGAAISSAIIMPAKHAYAATAANNLGSVNNTSGKGKVINVSTSLRVRSEASINSNIIAYLKEGQAVNIIKKCGSWYNIELDGQKGYVYQDYIEFIQNSNNISNNTSNVESKSKRGEVTNVSSNLRMRVGPSTSTNVITYLNDGQALTITGESGNWYEVEVDGKRGYVSKDYVKLLDSTSKNQKPQNEESNDTKSSEKTIKKLGTTQNVSVNLRVRKNPSTNSASTVLAYIYPNDTFEILAEVGDWYSIKYKDTTGYVYKEYAKIIQDSNNTNSGNKTEDSNESQSSVYSKVLSLMKQQIGSPYVYGGAGEPLTMSLINRLKNMFKDYAAEGKYDRAAQEVNKGYKAFDCSGLMYWAFQQAGIGLGRTTYDQIEDGMEVSVNDLKPGDLLFYKSLGHVGMYIGNGQWIESPNHNACVRICNVPWSSIGRARRVIK</sequence>
<proteinExistence type="predicted"/>